<proteinExistence type="predicted"/>
<dbReference type="Proteomes" id="UP001211249">
    <property type="component" value="Unassembled WGS sequence"/>
</dbReference>
<name>A0ABT5ALF9_9CYAN</name>
<sequence length="95" mass="11034">MTQKNGNGQQGSFNFDGYEFTIVEKEPTGEACRISQKITKKKIKPDYFRKQARNGKLEIPYYQGMLIAEIVDISPSNRRYWCIKLRPNTLFPRAA</sequence>
<protein>
    <submittedName>
        <fullName evidence="1">Uncharacterized protein</fullName>
    </submittedName>
</protein>
<evidence type="ECO:0000313" key="2">
    <source>
        <dbReference type="Proteomes" id="UP001211249"/>
    </source>
</evidence>
<keyword evidence="2" id="KW-1185">Reference proteome</keyword>
<dbReference type="RefSeq" id="WP_271797216.1">
    <property type="nucleotide sequence ID" value="NZ_JAQMUC010000095.1"/>
</dbReference>
<evidence type="ECO:0000313" key="1">
    <source>
        <dbReference type="EMBL" id="MDB9537547.1"/>
    </source>
</evidence>
<comment type="caution">
    <text evidence="1">The sequence shown here is derived from an EMBL/GenBank/DDBJ whole genome shotgun (WGS) entry which is preliminary data.</text>
</comment>
<dbReference type="EMBL" id="JAQMUC010000095">
    <property type="protein sequence ID" value="MDB9537547.1"/>
    <property type="molecule type" value="Genomic_DNA"/>
</dbReference>
<reference evidence="1 2" key="1">
    <citation type="submission" date="2023-01" db="EMBL/GenBank/DDBJ databases">
        <title>Genomes from the Australian National Cyanobacteria Reference Collection.</title>
        <authorList>
            <person name="Willis A."/>
            <person name="Lee E.M.F."/>
        </authorList>
    </citation>
    <scope>NUCLEOTIDE SEQUENCE [LARGE SCALE GENOMIC DNA]</scope>
    <source>
        <strain evidence="1 2">CS-1226</strain>
    </source>
</reference>
<organism evidence="1 2">
    <name type="scientific">Dolichospermum planctonicum CS-1226</name>
    <dbReference type="NCBI Taxonomy" id="3021751"/>
    <lineage>
        <taxon>Bacteria</taxon>
        <taxon>Bacillati</taxon>
        <taxon>Cyanobacteriota</taxon>
        <taxon>Cyanophyceae</taxon>
        <taxon>Nostocales</taxon>
        <taxon>Aphanizomenonaceae</taxon>
        <taxon>Dolichospermum</taxon>
        <taxon>Dolichospermum planctonicum</taxon>
    </lineage>
</organism>
<accession>A0ABT5ALF9</accession>
<gene>
    <name evidence="1" type="ORF">PN451_17220</name>
</gene>